<proteinExistence type="predicted"/>
<sequence length="108" mass="12546">MTTSGSTSGTLLDKIFYLKPDQFLMFVEQEYEEHIFASSSEMENFSSEDEEDLVDNCWDDETDDQCQYSEDNLSNEDDDEYVLSSDLSQTQRATFSGIRVFHKVNPKR</sequence>
<dbReference type="Proteomes" id="UP000682733">
    <property type="component" value="Unassembled WGS sequence"/>
</dbReference>
<name>A0A8S2EWQ5_9BILA</name>
<evidence type="ECO:0000313" key="3">
    <source>
        <dbReference type="EMBL" id="CAF4070596.1"/>
    </source>
</evidence>
<dbReference type="EMBL" id="CAJNOK010017459">
    <property type="protein sequence ID" value="CAF1264293.1"/>
    <property type="molecule type" value="Genomic_DNA"/>
</dbReference>
<organism evidence="2 4">
    <name type="scientific">Didymodactylos carnosus</name>
    <dbReference type="NCBI Taxonomy" id="1234261"/>
    <lineage>
        <taxon>Eukaryota</taxon>
        <taxon>Metazoa</taxon>
        <taxon>Spiralia</taxon>
        <taxon>Gnathifera</taxon>
        <taxon>Rotifera</taxon>
        <taxon>Eurotatoria</taxon>
        <taxon>Bdelloidea</taxon>
        <taxon>Philodinida</taxon>
        <taxon>Philodinidae</taxon>
        <taxon>Didymodactylos</taxon>
    </lineage>
</organism>
<comment type="caution">
    <text evidence="2">The sequence shown here is derived from an EMBL/GenBank/DDBJ whole genome shotgun (WGS) entry which is preliminary data.</text>
</comment>
<evidence type="ECO:0000256" key="1">
    <source>
        <dbReference type="SAM" id="MobiDB-lite"/>
    </source>
</evidence>
<feature type="region of interest" description="Disordered" evidence="1">
    <location>
        <begin position="58"/>
        <end position="77"/>
    </location>
</feature>
<evidence type="ECO:0000313" key="4">
    <source>
        <dbReference type="Proteomes" id="UP000677228"/>
    </source>
</evidence>
<accession>A0A8S2EWQ5</accession>
<reference evidence="2" key="1">
    <citation type="submission" date="2021-02" db="EMBL/GenBank/DDBJ databases">
        <authorList>
            <person name="Nowell W R."/>
        </authorList>
    </citation>
    <scope>NUCLEOTIDE SEQUENCE</scope>
</reference>
<dbReference type="EMBL" id="CAJOBA010039016">
    <property type="protein sequence ID" value="CAF4070596.1"/>
    <property type="molecule type" value="Genomic_DNA"/>
</dbReference>
<protein>
    <submittedName>
        <fullName evidence="2">Uncharacterized protein</fullName>
    </submittedName>
</protein>
<dbReference type="Proteomes" id="UP000677228">
    <property type="component" value="Unassembled WGS sequence"/>
</dbReference>
<evidence type="ECO:0000313" key="2">
    <source>
        <dbReference type="EMBL" id="CAF1264293.1"/>
    </source>
</evidence>
<gene>
    <name evidence="2" type="ORF">OVA965_LOCUS26877</name>
    <name evidence="3" type="ORF">TMI583_LOCUS27618</name>
</gene>
<dbReference type="AlphaFoldDB" id="A0A8S2EWQ5"/>